<organism evidence="1 2">
    <name type="scientific">Mucilaginibacter agri</name>
    <dbReference type="NCBI Taxonomy" id="2695265"/>
    <lineage>
        <taxon>Bacteria</taxon>
        <taxon>Pseudomonadati</taxon>
        <taxon>Bacteroidota</taxon>
        <taxon>Sphingobacteriia</taxon>
        <taxon>Sphingobacteriales</taxon>
        <taxon>Sphingobacteriaceae</taxon>
        <taxon>Mucilaginibacter</taxon>
    </lineage>
</organism>
<comment type="caution">
    <text evidence="1">The sequence shown here is derived from an EMBL/GenBank/DDBJ whole genome shotgun (WGS) entry which is preliminary data.</text>
</comment>
<protein>
    <submittedName>
        <fullName evidence="1">Uncharacterized protein</fullName>
    </submittedName>
</protein>
<sequence length="154" mass="18146">MPSEWKALQQTKYVYYSRTDSLDKNKFFVVLKYNKKISGLSDNKYLAITYSKLMDGIIEKFTGYTTKKIIFQDKIAYYSQYFTRLNDKPYLTYSMVFDIDNNLYEFAMKADSASSIKCEKTFKDLLFNFRYKGNAVFASKAEIKDIQVVDLSRI</sequence>
<dbReference type="AlphaFoldDB" id="A0A965ZF33"/>
<keyword evidence="2" id="KW-1185">Reference proteome</keyword>
<accession>A0A965ZF33</accession>
<reference evidence="1" key="2">
    <citation type="submission" date="2020-10" db="EMBL/GenBank/DDBJ databases">
        <title>Mucilaginibacter sp. nov., isolated from soil.</title>
        <authorList>
            <person name="Jeon C.O."/>
        </authorList>
    </citation>
    <scope>NUCLEOTIDE SEQUENCE</scope>
    <source>
        <strain evidence="1">R11</strain>
    </source>
</reference>
<reference evidence="1" key="1">
    <citation type="submission" date="2020-01" db="EMBL/GenBank/DDBJ databases">
        <authorList>
            <person name="Seo Y.L."/>
        </authorList>
    </citation>
    <scope>NUCLEOTIDE SEQUENCE</scope>
    <source>
        <strain evidence="1">R11</strain>
    </source>
</reference>
<gene>
    <name evidence="1" type="ORF">GSY63_05575</name>
</gene>
<dbReference type="EMBL" id="WWEO01000039">
    <property type="protein sequence ID" value="NCD68819.1"/>
    <property type="molecule type" value="Genomic_DNA"/>
</dbReference>
<dbReference type="Proteomes" id="UP000638732">
    <property type="component" value="Unassembled WGS sequence"/>
</dbReference>
<name>A0A965ZF33_9SPHI</name>
<evidence type="ECO:0000313" key="2">
    <source>
        <dbReference type="Proteomes" id="UP000638732"/>
    </source>
</evidence>
<evidence type="ECO:0000313" key="1">
    <source>
        <dbReference type="EMBL" id="NCD68819.1"/>
    </source>
</evidence>
<dbReference type="RefSeq" id="WP_166584836.1">
    <property type="nucleotide sequence ID" value="NZ_WWEO01000039.1"/>
</dbReference>
<proteinExistence type="predicted"/>